<proteinExistence type="predicted"/>
<organism evidence="1 2">
    <name type="scientific">Umezawaea endophytica</name>
    <dbReference type="NCBI Taxonomy" id="1654476"/>
    <lineage>
        <taxon>Bacteria</taxon>
        <taxon>Bacillati</taxon>
        <taxon>Actinomycetota</taxon>
        <taxon>Actinomycetes</taxon>
        <taxon>Pseudonocardiales</taxon>
        <taxon>Pseudonocardiaceae</taxon>
        <taxon>Umezawaea</taxon>
    </lineage>
</organism>
<dbReference type="EMBL" id="JANYMP010000041">
    <property type="protein sequence ID" value="MCS7484101.1"/>
    <property type="molecule type" value="Genomic_DNA"/>
</dbReference>
<dbReference type="RefSeq" id="WP_259629555.1">
    <property type="nucleotide sequence ID" value="NZ_JANYMP010000041.1"/>
</dbReference>
<evidence type="ECO:0000313" key="2">
    <source>
        <dbReference type="Proteomes" id="UP001141259"/>
    </source>
</evidence>
<reference evidence="1" key="1">
    <citation type="submission" date="2022-08" db="EMBL/GenBank/DDBJ databases">
        <authorList>
            <person name="Tistechok S."/>
            <person name="Samborskyy M."/>
            <person name="Roman I."/>
        </authorList>
    </citation>
    <scope>NUCLEOTIDE SEQUENCE</scope>
    <source>
        <strain evidence="1">DSM 103496</strain>
    </source>
</reference>
<sequence length="272" mass="29911">MITGWRERVEARADGGHLHFGLDDPRCRDTRLVGVELAALAEMAERAPVPGTDVITAPLAVWQQHLWPRSTTPLLRVTGQAGVPLSIRCRLLMSDEDGPVGPVWQNPVWNNIDPEAVWDGVIELVGIAARQVVGEGAGHRLTFSLQRFVPAVASLLVRVADNGHRIHVRACWGLAEAHADRLYFDHFVLRGSWLVVEHCRIERKHTATVPADGGTHTVDVPPEQVSRPVLSVAAVRSLAACSREWTAGHDGCAELDVVLVGQEFTLLNYRRL</sequence>
<gene>
    <name evidence="1" type="ORF">NZH93_45325</name>
</gene>
<keyword evidence="2" id="KW-1185">Reference proteome</keyword>
<accession>A0A9X2VWD6</accession>
<dbReference type="AlphaFoldDB" id="A0A9X2VWD6"/>
<protein>
    <submittedName>
        <fullName evidence="1">Uncharacterized protein</fullName>
    </submittedName>
</protein>
<name>A0A9X2VWD6_9PSEU</name>
<comment type="caution">
    <text evidence="1">The sequence shown here is derived from an EMBL/GenBank/DDBJ whole genome shotgun (WGS) entry which is preliminary data.</text>
</comment>
<dbReference type="Proteomes" id="UP001141259">
    <property type="component" value="Unassembled WGS sequence"/>
</dbReference>
<evidence type="ECO:0000313" key="1">
    <source>
        <dbReference type="EMBL" id="MCS7484101.1"/>
    </source>
</evidence>
<dbReference type="Gene3D" id="3.30.470.20">
    <property type="entry name" value="ATP-grasp fold, B domain"/>
    <property type="match status" value="1"/>
</dbReference>